<feature type="domain" description="Nudix hydrolase" evidence="1">
    <location>
        <begin position="28"/>
        <end position="183"/>
    </location>
</feature>
<dbReference type="InterPro" id="IPR036390">
    <property type="entry name" value="WH_DNA-bd_sf"/>
</dbReference>
<dbReference type="Pfam" id="PF00293">
    <property type="entry name" value="NUDIX"/>
    <property type="match status" value="1"/>
</dbReference>
<proteinExistence type="predicted"/>
<comment type="caution">
    <text evidence="2">The sequence shown here is derived from an EMBL/GenBank/DDBJ whole genome shotgun (WGS) entry which is preliminary data.</text>
</comment>
<dbReference type="InterPro" id="IPR054105">
    <property type="entry name" value="WHD_NrtR"/>
</dbReference>
<protein>
    <submittedName>
        <fullName evidence="2">ADP-ribose pyrophosphatase</fullName>
    </submittedName>
</protein>
<dbReference type="Gene3D" id="3.90.79.10">
    <property type="entry name" value="Nucleoside Triphosphate Pyrophosphohydrolase"/>
    <property type="match status" value="1"/>
</dbReference>
<dbReference type="SUPFAM" id="SSF46785">
    <property type="entry name" value="Winged helix' DNA-binding domain"/>
    <property type="match status" value="1"/>
</dbReference>
<dbReference type="Gene3D" id="1.10.10.10">
    <property type="entry name" value="Winged helix-like DNA-binding domain superfamily/Winged helix DNA-binding domain"/>
    <property type="match status" value="1"/>
</dbReference>
<dbReference type="PANTHER" id="PTHR43736">
    <property type="entry name" value="ADP-RIBOSE PYROPHOSPHATASE"/>
    <property type="match status" value="1"/>
</dbReference>
<dbReference type="SUPFAM" id="SSF55811">
    <property type="entry name" value="Nudix"/>
    <property type="match status" value="1"/>
</dbReference>
<sequence length="302" mass="34978">MSKQPVTDRNGITEEQFLKTYDAGVYERPSVTVDMLIFTVMEREQNNYRKLSEKSLQLLLIQRGEHPYLGQWALPGGFVGVHESLDEAARRELFTETNIDNIYMEQLYTWGEVQRDPRMRVISCSYMALVDRTALNVQAGDDAADAAWFEVSHEILEASRRELEQGYEQDQFIKITLQSDKVTLSGVVKVTESVQGHVSKIQREIVQSEGFAFDHLMMVQYAIERLRGKVEYTDIIFNLMPPLFTLSELQRVYEIILGKELLAAAFRRKIADRVMETEDFTRDAGHRPSKLYRYNMNRASNQ</sequence>
<dbReference type="InterPro" id="IPR015797">
    <property type="entry name" value="NUDIX_hydrolase-like_dom_sf"/>
</dbReference>
<keyword evidence="3" id="KW-1185">Reference proteome</keyword>
<dbReference type="RefSeq" id="WP_076109303.1">
    <property type="nucleotide sequence ID" value="NZ_MPTB01000003.1"/>
</dbReference>
<dbReference type="EMBL" id="MPTB01000003">
    <property type="protein sequence ID" value="OMD52449.1"/>
    <property type="molecule type" value="Genomic_DNA"/>
</dbReference>
<dbReference type="Pfam" id="PF21906">
    <property type="entry name" value="WHD_NrtR"/>
    <property type="match status" value="1"/>
</dbReference>
<dbReference type="PANTHER" id="PTHR43736:SF4">
    <property type="entry name" value="SLR1690 PROTEIN"/>
    <property type="match status" value="1"/>
</dbReference>
<gene>
    <name evidence="2" type="ORF">BSK56_03320</name>
</gene>
<evidence type="ECO:0000313" key="3">
    <source>
        <dbReference type="Proteomes" id="UP000187412"/>
    </source>
</evidence>
<evidence type="ECO:0000313" key="2">
    <source>
        <dbReference type="EMBL" id="OMD52449.1"/>
    </source>
</evidence>
<dbReference type="PROSITE" id="PS51462">
    <property type="entry name" value="NUDIX"/>
    <property type="match status" value="1"/>
</dbReference>
<accession>A0ABX3HQJ2</accession>
<reference evidence="2 3" key="1">
    <citation type="submission" date="2016-10" db="EMBL/GenBank/DDBJ databases">
        <title>Paenibacillus species isolates.</title>
        <authorList>
            <person name="Beno S.M."/>
        </authorList>
    </citation>
    <scope>NUCLEOTIDE SEQUENCE [LARGE SCALE GENOMIC DNA]</scope>
    <source>
        <strain evidence="2 3">FSL H7-0744</strain>
    </source>
</reference>
<dbReference type="InterPro" id="IPR036388">
    <property type="entry name" value="WH-like_DNA-bd_sf"/>
</dbReference>
<name>A0ABX3HQJ2_PAEBO</name>
<dbReference type="CDD" id="cd18873">
    <property type="entry name" value="NUDIX_NadM_like"/>
    <property type="match status" value="1"/>
</dbReference>
<evidence type="ECO:0000259" key="1">
    <source>
        <dbReference type="PROSITE" id="PS51462"/>
    </source>
</evidence>
<dbReference type="Proteomes" id="UP000187412">
    <property type="component" value="Unassembled WGS sequence"/>
</dbReference>
<dbReference type="InterPro" id="IPR000086">
    <property type="entry name" value="NUDIX_hydrolase_dom"/>
</dbReference>
<organism evidence="2 3">
    <name type="scientific">Paenibacillus borealis</name>
    <dbReference type="NCBI Taxonomy" id="160799"/>
    <lineage>
        <taxon>Bacteria</taxon>
        <taxon>Bacillati</taxon>
        <taxon>Bacillota</taxon>
        <taxon>Bacilli</taxon>
        <taxon>Bacillales</taxon>
        <taxon>Paenibacillaceae</taxon>
        <taxon>Paenibacillus</taxon>
    </lineage>
</organism>